<evidence type="ECO:0000313" key="4">
    <source>
        <dbReference type="EMBL" id="NXX20401.1"/>
    </source>
</evidence>
<name>A0A7L4H5J6_PODST</name>
<comment type="similarity">
    <text evidence="2">Belongs to the sulfatase family.</text>
</comment>
<proteinExistence type="inferred from homology"/>
<keyword evidence="5" id="KW-1185">Reference proteome</keyword>
<dbReference type="InterPro" id="IPR017850">
    <property type="entry name" value="Alkaline_phosphatase_core_sf"/>
</dbReference>
<dbReference type="OrthoDB" id="1886626at2759"/>
<dbReference type="Gene3D" id="3.40.720.10">
    <property type="entry name" value="Alkaline Phosphatase, subunit A"/>
    <property type="match status" value="1"/>
</dbReference>
<organism evidence="4 5">
    <name type="scientific">Podargus strigoides</name>
    <name type="common">Tawny frogmouth</name>
    <name type="synonym">Caprimulgus strigoides</name>
    <dbReference type="NCBI Taxonomy" id="8905"/>
    <lineage>
        <taxon>Eukaryota</taxon>
        <taxon>Metazoa</taxon>
        <taxon>Chordata</taxon>
        <taxon>Craniata</taxon>
        <taxon>Vertebrata</taxon>
        <taxon>Euteleostomi</taxon>
        <taxon>Archelosauria</taxon>
        <taxon>Archosauria</taxon>
        <taxon>Dinosauria</taxon>
        <taxon>Saurischia</taxon>
        <taxon>Theropoda</taxon>
        <taxon>Coelurosauria</taxon>
        <taxon>Aves</taxon>
        <taxon>Neognathae</taxon>
        <taxon>Neoaves</taxon>
        <taxon>Strisores</taxon>
        <taxon>Caprimulgiformes</taxon>
        <taxon>Podargidae</taxon>
        <taxon>Podargus</taxon>
    </lineage>
</organism>
<evidence type="ECO:0000256" key="2">
    <source>
        <dbReference type="ARBA" id="ARBA00008779"/>
    </source>
</evidence>
<gene>
    <name evidence="4" type="primary">Arsk</name>
    <name evidence="4" type="ORF">PODSTR_R11111</name>
</gene>
<dbReference type="PANTHER" id="PTHR46615">
    <property type="entry name" value="ARYLSULFATASE K"/>
    <property type="match status" value="1"/>
</dbReference>
<evidence type="ECO:0000256" key="1">
    <source>
        <dbReference type="ARBA" id="ARBA00001913"/>
    </source>
</evidence>
<feature type="non-terminal residue" evidence="4">
    <location>
        <position position="1"/>
    </location>
</feature>
<feature type="domain" description="Sulfatase N-terminal" evidence="3">
    <location>
        <begin position="11"/>
        <end position="135"/>
    </location>
</feature>
<dbReference type="Proteomes" id="UP000584326">
    <property type="component" value="Unassembled WGS sequence"/>
</dbReference>
<reference evidence="4 5" key="1">
    <citation type="submission" date="2020-02" db="EMBL/GenBank/DDBJ databases">
        <title>Bird 10,000 Genomes (B10K) Project - Family phase.</title>
        <authorList>
            <person name="Zhang G."/>
        </authorList>
    </citation>
    <scope>NUCLEOTIDE SEQUENCE [LARGE SCALE GENOMIC DNA]</scope>
    <source>
        <strain evidence="4">B10K-DU-001-40</strain>
        <tissue evidence="4">Muscle</tissue>
    </source>
</reference>
<dbReference type="EMBL" id="VZTK01023344">
    <property type="protein sequence ID" value="NXX20401.1"/>
    <property type="molecule type" value="Genomic_DNA"/>
</dbReference>
<protein>
    <submittedName>
        <fullName evidence="4">ARSK Arylsulfatase</fullName>
    </submittedName>
</protein>
<feature type="non-terminal residue" evidence="4">
    <location>
        <position position="322"/>
    </location>
</feature>
<dbReference type="Pfam" id="PF00884">
    <property type="entry name" value="Sulfatase"/>
    <property type="match status" value="1"/>
</dbReference>
<dbReference type="GO" id="GO:0004065">
    <property type="term" value="F:arylsulfatase activity"/>
    <property type="evidence" value="ECO:0007669"/>
    <property type="project" value="TreeGrafter"/>
</dbReference>
<comment type="caution">
    <text evidence="4">The sequence shown here is derived from an EMBL/GenBank/DDBJ whole genome shotgun (WGS) entry which is preliminary data.</text>
</comment>
<dbReference type="SUPFAM" id="SSF53649">
    <property type="entry name" value="Alkaline phosphatase-like"/>
    <property type="match status" value="1"/>
</dbReference>
<sequence>VTYDAIKIPKWLSLSEMHPVDYYSSYTKNCTGKFTEQEVRNIRAFYYAMCAETDAMLGEVISALRDTGLLKTTIVIFTADHGELAMEHRQFYKMSMYEASSHVPLLVMGPGIKEQQQVPNVVSLVDIYPTMLDIARIPVWQNLSGYSLIPLLHGKAENEVSPRRPRPSWVLSEFHGCNVNSSTYMLRTGRWKYITYSDGRSVLPQLFGMLQFCVLTDSLIYLNGNWFLTDFLFVPDLTSDPDELTNVATKFPAVVHSLDKILRSTVNYPKVSSSVQDYNKRQFISWKKSLGQNYSNVIANLRWHRDWLKEPKKYENAIEKWL</sequence>
<dbReference type="PANTHER" id="PTHR46615:SF1">
    <property type="entry name" value="ARYLSULFATASE K"/>
    <property type="match status" value="1"/>
</dbReference>
<dbReference type="AlphaFoldDB" id="A0A7L4H5J6"/>
<dbReference type="InterPro" id="IPR000917">
    <property type="entry name" value="Sulfatase_N"/>
</dbReference>
<evidence type="ECO:0000313" key="5">
    <source>
        <dbReference type="Proteomes" id="UP000584326"/>
    </source>
</evidence>
<evidence type="ECO:0000259" key="3">
    <source>
        <dbReference type="Pfam" id="PF00884"/>
    </source>
</evidence>
<accession>A0A7L4H5J6</accession>
<dbReference type="GO" id="GO:0015024">
    <property type="term" value="F:glucuronate-2-sulfatase activity"/>
    <property type="evidence" value="ECO:0007669"/>
    <property type="project" value="TreeGrafter"/>
</dbReference>
<comment type="cofactor">
    <cofactor evidence="1">
        <name>Ca(2+)</name>
        <dbReference type="ChEBI" id="CHEBI:29108"/>
    </cofactor>
</comment>
<dbReference type="InterPro" id="IPR051849">
    <property type="entry name" value="GAG-degrading_sulfatase"/>
</dbReference>